<dbReference type="Proteomes" id="UP000729402">
    <property type="component" value="Unassembled WGS sequence"/>
</dbReference>
<organism evidence="2 3">
    <name type="scientific">Zizania palustris</name>
    <name type="common">Northern wild rice</name>
    <dbReference type="NCBI Taxonomy" id="103762"/>
    <lineage>
        <taxon>Eukaryota</taxon>
        <taxon>Viridiplantae</taxon>
        <taxon>Streptophyta</taxon>
        <taxon>Embryophyta</taxon>
        <taxon>Tracheophyta</taxon>
        <taxon>Spermatophyta</taxon>
        <taxon>Magnoliopsida</taxon>
        <taxon>Liliopsida</taxon>
        <taxon>Poales</taxon>
        <taxon>Poaceae</taxon>
        <taxon>BOP clade</taxon>
        <taxon>Oryzoideae</taxon>
        <taxon>Oryzeae</taxon>
        <taxon>Zizaniinae</taxon>
        <taxon>Zizania</taxon>
    </lineage>
</organism>
<reference evidence="2" key="2">
    <citation type="submission" date="2021-02" db="EMBL/GenBank/DDBJ databases">
        <authorList>
            <person name="Kimball J.A."/>
            <person name="Haas M.W."/>
            <person name="Macchietto M."/>
            <person name="Kono T."/>
            <person name="Duquette J."/>
            <person name="Shao M."/>
        </authorList>
    </citation>
    <scope>NUCLEOTIDE SEQUENCE</scope>
    <source>
        <tissue evidence="2">Fresh leaf tissue</tissue>
    </source>
</reference>
<keyword evidence="3" id="KW-1185">Reference proteome</keyword>
<evidence type="ECO:0000256" key="1">
    <source>
        <dbReference type="SAM" id="MobiDB-lite"/>
    </source>
</evidence>
<gene>
    <name evidence="2" type="ORF">GUJ93_ZPchr0002g26293</name>
</gene>
<dbReference type="EMBL" id="JAAALK010000287">
    <property type="protein sequence ID" value="KAG8056259.1"/>
    <property type="molecule type" value="Genomic_DNA"/>
</dbReference>
<evidence type="ECO:0000313" key="3">
    <source>
        <dbReference type="Proteomes" id="UP000729402"/>
    </source>
</evidence>
<evidence type="ECO:0000313" key="2">
    <source>
        <dbReference type="EMBL" id="KAG8056259.1"/>
    </source>
</evidence>
<reference evidence="2" key="1">
    <citation type="journal article" date="2021" name="bioRxiv">
        <title>Whole Genome Assembly and Annotation of Northern Wild Rice, Zizania palustris L., Supports a Whole Genome Duplication in the Zizania Genus.</title>
        <authorList>
            <person name="Haas M."/>
            <person name="Kono T."/>
            <person name="Macchietto M."/>
            <person name="Millas R."/>
            <person name="McGilp L."/>
            <person name="Shao M."/>
            <person name="Duquette J."/>
            <person name="Hirsch C.N."/>
            <person name="Kimball J."/>
        </authorList>
    </citation>
    <scope>NUCLEOTIDE SEQUENCE</scope>
    <source>
        <tissue evidence="2">Fresh leaf tissue</tissue>
    </source>
</reference>
<comment type="caution">
    <text evidence="2">The sequence shown here is derived from an EMBL/GenBank/DDBJ whole genome shotgun (WGS) entry which is preliminary data.</text>
</comment>
<dbReference type="AlphaFoldDB" id="A0A8J5SIE7"/>
<accession>A0A8J5SIE7</accession>
<name>A0A8J5SIE7_ZIZPA</name>
<feature type="region of interest" description="Disordered" evidence="1">
    <location>
        <begin position="38"/>
        <end position="69"/>
    </location>
</feature>
<sequence>MSSAKGWTDWKNWFVASQVISAMSSNSNKAFVLRLEKNSPATPTDNNAEVSTNGAGAATGVHSADHQCS</sequence>
<proteinExistence type="predicted"/>
<feature type="compositionally biased region" description="Polar residues" evidence="1">
    <location>
        <begin position="39"/>
        <end position="54"/>
    </location>
</feature>
<protein>
    <submittedName>
        <fullName evidence="2">Uncharacterized protein</fullName>
    </submittedName>
</protein>